<organism evidence="1 2">
    <name type="scientific">Araneus ventricosus</name>
    <name type="common">Orbweaver spider</name>
    <name type="synonym">Epeira ventricosa</name>
    <dbReference type="NCBI Taxonomy" id="182803"/>
    <lineage>
        <taxon>Eukaryota</taxon>
        <taxon>Metazoa</taxon>
        <taxon>Ecdysozoa</taxon>
        <taxon>Arthropoda</taxon>
        <taxon>Chelicerata</taxon>
        <taxon>Arachnida</taxon>
        <taxon>Araneae</taxon>
        <taxon>Araneomorphae</taxon>
        <taxon>Entelegynae</taxon>
        <taxon>Araneoidea</taxon>
        <taxon>Araneidae</taxon>
        <taxon>Araneus</taxon>
    </lineage>
</organism>
<comment type="caution">
    <text evidence="1">The sequence shown here is derived from an EMBL/GenBank/DDBJ whole genome shotgun (WGS) entry which is preliminary data.</text>
</comment>
<evidence type="ECO:0000313" key="2">
    <source>
        <dbReference type="Proteomes" id="UP000499080"/>
    </source>
</evidence>
<accession>A0A4Y2PYE6</accession>
<proteinExistence type="predicted"/>
<protein>
    <submittedName>
        <fullName evidence="1">Uncharacterized protein</fullName>
    </submittedName>
</protein>
<keyword evidence="2" id="KW-1185">Reference proteome</keyword>
<dbReference type="Proteomes" id="UP000499080">
    <property type="component" value="Unassembled WGS sequence"/>
</dbReference>
<dbReference type="EMBL" id="BGPR01012627">
    <property type="protein sequence ID" value="GBN56928.1"/>
    <property type="molecule type" value="Genomic_DNA"/>
</dbReference>
<name>A0A4Y2PYE6_ARAVE</name>
<sequence>MSNLLQACRFAEQDCCNFAANKNCYLGTYEYQSNKPMILVYSYSNMIDGSNETKLYKNSSIAAVNSHGHKAFSMVKRREGPRLQKILLPTALFSFLNKRRKEVKVS</sequence>
<gene>
    <name evidence="1" type="ORF">AVEN_163381_1</name>
</gene>
<reference evidence="1 2" key="1">
    <citation type="journal article" date="2019" name="Sci. Rep.">
        <title>Orb-weaving spider Araneus ventricosus genome elucidates the spidroin gene catalogue.</title>
        <authorList>
            <person name="Kono N."/>
            <person name="Nakamura H."/>
            <person name="Ohtoshi R."/>
            <person name="Moran D.A.P."/>
            <person name="Shinohara A."/>
            <person name="Yoshida Y."/>
            <person name="Fujiwara M."/>
            <person name="Mori M."/>
            <person name="Tomita M."/>
            <person name="Arakawa K."/>
        </authorList>
    </citation>
    <scope>NUCLEOTIDE SEQUENCE [LARGE SCALE GENOMIC DNA]</scope>
</reference>
<dbReference type="AlphaFoldDB" id="A0A4Y2PYE6"/>
<evidence type="ECO:0000313" key="1">
    <source>
        <dbReference type="EMBL" id="GBN56928.1"/>
    </source>
</evidence>